<name>A0AAD5RF06_9PEZI</name>
<reference evidence="3" key="1">
    <citation type="submission" date="2022-07" db="EMBL/GenBank/DDBJ databases">
        <title>Draft genome sequence of Zalerion maritima ATCC 34329, a (micro)plastics degrading marine fungus.</title>
        <authorList>
            <person name="Paco A."/>
            <person name="Goncalves M.F.M."/>
            <person name="Rocha-Santos T.A.P."/>
            <person name="Alves A."/>
        </authorList>
    </citation>
    <scope>NUCLEOTIDE SEQUENCE</scope>
    <source>
        <strain evidence="3">ATCC 34329</strain>
    </source>
</reference>
<evidence type="ECO:0000313" key="3">
    <source>
        <dbReference type="EMBL" id="KAJ2890611.1"/>
    </source>
</evidence>
<evidence type="ECO:0000259" key="2">
    <source>
        <dbReference type="Pfam" id="PF12697"/>
    </source>
</evidence>
<accession>A0AAD5RF06</accession>
<dbReference type="Pfam" id="PF12697">
    <property type="entry name" value="Abhydrolase_6"/>
    <property type="match status" value="1"/>
</dbReference>
<evidence type="ECO:0000256" key="1">
    <source>
        <dbReference type="ARBA" id="ARBA00022801"/>
    </source>
</evidence>
<dbReference type="InterPro" id="IPR029058">
    <property type="entry name" value="AB_hydrolase_fold"/>
</dbReference>
<organism evidence="3 4">
    <name type="scientific">Zalerion maritima</name>
    <dbReference type="NCBI Taxonomy" id="339359"/>
    <lineage>
        <taxon>Eukaryota</taxon>
        <taxon>Fungi</taxon>
        <taxon>Dikarya</taxon>
        <taxon>Ascomycota</taxon>
        <taxon>Pezizomycotina</taxon>
        <taxon>Sordariomycetes</taxon>
        <taxon>Lulworthiomycetidae</taxon>
        <taxon>Lulworthiales</taxon>
        <taxon>Lulworthiaceae</taxon>
        <taxon>Zalerion</taxon>
    </lineage>
</organism>
<sequence>MSGPGILYVTMQPQEGLHPAQFHEWYNNEHGPTRLKLPRIFTNGLRYRATDGQSPEVLAVYDVTSMSHLETTAYTCLRANRSPREAETIDQVKVNRSFYDLGTTAKSDTFRPIEQLTNDEAEGLVLVAVTATLKNIAGAEKEYLKWYEEEHIPMLSKVPGWLRTRLFQTSTLESAGEITYLALHDYAKQNGLGGPQYKAAVSTEWRDEVAKYIETKGRRTYELFYIFGSGSTDLSNLSKLPAGTPTFTSQDGQTTTVPGASPSIESFIPTKDGLVIPYRLEGNPDPKAPTVAFSNSLLTSLRMWDAFVAILKKARPDLRILRYDTRGRHSIPQPPVAANLDMLADDISSLLDGLRISKLQALVGVSMGGATTLKFALKNPERLSKFVACDFNVASSAANTEGWKSRIQVAETPTEDGKPGITNLAGATVERWYHPRSMKKPCAPWMVGMVAANDVEGFRYSCQALWDYDMKPQMKGCKVPGLLVVGEADGKGALVKAMDGFKGLVGEGGVPLNVVPEAGHLPMCENPQGFWDAIKDFV</sequence>
<dbReference type="SUPFAM" id="SSF53474">
    <property type="entry name" value="alpha/beta-Hydrolases"/>
    <property type="match status" value="1"/>
</dbReference>
<dbReference type="Proteomes" id="UP001201980">
    <property type="component" value="Unassembled WGS sequence"/>
</dbReference>
<protein>
    <submittedName>
        <fullName evidence="3">Alpha beta hydrolase</fullName>
    </submittedName>
</protein>
<dbReference type="EMBL" id="JAKWBI020001453">
    <property type="protein sequence ID" value="KAJ2890611.1"/>
    <property type="molecule type" value="Genomic_DNA"/>
</dbReference>
<dbReference type="AlphaFoldDB" id="A0AAD5RF06"/>
<dbReference type="InterPro" id="IPR050266">
    <property type="entry name" value="AB_hydrolase_sf"/>
</dbReference>
<dbReference type="GO" id="GO:0016787">
    <property type="term" value="F:hydrolase activity"/>
    <property type="evidence" value="ECO:0007669"/>
    <property type="project" value="UniProtKB-KW"/>
</dbReference>
<dbReference type="PANTHER" id="PTHR43798:SF31">
    <property type="entry name" value="AB HYDROLASE SUPERFAMILY PROTEIN YCLE"/>
    <property type="match status" value="1"/>
</dbReference>
<keyword evidence="1 3" id="KW-0378">Hydrolase</keyword>
<evidence type="ECO:0000313" key="4">
    <source>
        <dbReference type="Proteomes" id="UP001201980"/>
    </source>
</evidence>
<dbReference type="InterPro" id="IPR000073">
    <property type="entry name" value="AB_hydrolase_1"/>
</dbReference>
<comment type="caution">
    <text evidence="3">The sequence shown here is derived from an EMBL/GenBank/DDBJ whole genome shotgun (WGS) entry which is preliminary data.</text>
</comment>
<feature type="domain" description="AB hydrolase-1" evidence="2">
    <location>
        <begin position="302"/>
        <end position="532"/>
    </location>
</feature>
<gene>
    <name evidence="3" type="ORF">MKZ38_001612</name>
</gene>
<keyword evidence="4" id="KW-1185">Reference proteome</keyword>
<dbReference type="GO" id="GO:0016020">
    <property type="term" value="C:membrane"/>
    <property type="evidence" value="ECO:0007669"/>
    <property type="project" value="TreeGrafter"/>
</dbReference>
<dbReference type="Gene3D" id="3.40.50.1820">
    <property type="entry name" value="alpha/beta hydrolase"/>
    <property type="match status" value="1"/>
</dbReference>
<proteinExistence type="predicted"/>
<dbReference type="PANTHER" id="PTHR43798">
    <property type="entry name" value="MONOACYLGLYCEROL LIPASE"/>
    <property type="match status" value="1"/>
</dbReference>